<dbReference type="Gene3D" id="1.20.1070.10">
    <property type="entry name" value="Rhodopsin 7-helix transmembrane proteins"/>
    <property type="match status" value="1"/>
</dbReference>
<dbReference type="InterPro" id="IPR000742">
    <property type="entry name" value="EGF"/>
</dbReference>
<keyword evidence="9" id="KW-0732">Signal</keyword>
<evidence type="ECO:0000256" key="1">
    <source>
        <dbReference type="ARBA" id="ARBA00004370"/>
    </source>
</evidence>
<dbReference type="PRINTS" id="PR00261">
    <property type="entry name" value="LDLRECEPTOR"/>
</dbReference>
<evidence type="ECO:0000259" key="11">
    <source>
        <dbReference type="PROSITE" id="PS50262"/>
    </source>
</evidence>
<proteinExistence type="predicted"/>
<dbReference type="SMART" id="SM00192">
    <property type="entry name" value="LDLa"/>
    <property type="match status" value="5"/>
</dbReference>
<feature type="transmembrane region" description="Helical" evidence="8">
    <location>
        <begin position="1191"/>
        <end position="1216"/>
    </location>
</feature>
<protein>
    <recommendedName>
        <fullName evidence="14">EGF-like domain-containing protein</fullName>
    </recommendedName>
</protein>
<feature type="transmembrane region" description="Helical" evidence="8">
    <location>
        <begin position="1228"/>
        <end position="1251"/>
    </location>
</feature>
<keyword evidence="5 6" id="KW-1015">Disulfide bond</keyword>
<organism evidence="12 13">
    <name type="scientific">Rotaria magnacalcarata</name>
    <dbReference type="NCBI Taxonomy" id="392030"/>
    <lineage>
        <taxon>Eukaryota</taxon>
        <taxon>Metazoa</taxon>
        <taxon>Spiralia</taxon>
        <taxon>Gnathifera</taxon>
        <taxon>Rotifera</taxon>
        <taxon>Eurotatoria</taxon>
        <taxon>Bdelloidea</taxon>
        <taxon>Philodinida</taxon>
        <taxon>Philodinidae</taxon>
        <taxon>Rotaria</taxon>
    </lineage>
</organism>
<dbReference type="PROSITE" id="PS50026">
    <property type="entry name" value="EGF_3"/>
    <property type="match status" value="2"/>
</dbReference>
<comment type="caution">
    <text evidence="6">Lacks conserved residue(s) required for the propagation of feature annotation.</text>
</comment>
<dbReference type="Proteomes" id="UP000663887">
    <property type="component" value="Unassembled WGS sequence"/>
</dbReference>
<comment type="subcellular location">
    <subcellularLocation>
        <location evidence="1">Membrane</location>
    </subcellularLocation>
</comment>
<evidence type="ECO:0000256" key="3">
    <source>
        <dbReference type="ARBA" id="ARBA00022989"/>
    </source>
</evidence>
<comment type="caution">
    <text evidence="12">The sequence shown here is derived from an EMBL/GenBank/DDBJ whole genome shotgun (WGS) entry which is preliminary data.</text>
</comment>
<name>A0A816S6R7_9BILA</name>
<dbReference type="InterPro" id="IPR036055">
    <property type="entry name" value="LDL_receptor-like_sf"/>
</dbReference>
<evidence type="ECO:0000259" key="10">
    <source>
        <dbReference type="PROSITE" id="PS50026"/>
    </source>
</evidence>
<dbReference type="PROSITE" id="PS50262">
    <property type="entry name" value="G_PROTEIN_RECEP_F1_2"/>
    <property type="match status" value="1"/>
</dbReference>
<keyword evidence="2 8" id="KW-0812">Transmembrane</keyword>
<dbReference type="InterPro" id="IPR050906">
    <property type="entry name" value="Notch_signaling"/>
</dbReference>
<feature type="disulfide bond" evidence="7">
    <location>
        <begin position="152"/>
        <end position="164"/>
    </location>
</feature>
<reference evidence="12" key="1">
    <citation type="submission" date="2021-02" db="EMBL/GenBank/DDBJ databases">
        <authorList>
            <person name="Nowell W R."/>
        </authorList>
    </citation>
    <scope>NUCLEOTIDE SEQUENCE</scope>
</reference>
<evidence type="ECO:0000256" key="9">
    <source>
        <dbReference type="SAM" id="SignalP"/>
    </source>
</evidence>
<evidence type="ECO:0000256" key="2">
    <source>
        <dbReference type="ARBA" id="ARBA00022692"/>
    </source>
</evidence>
<evidence type="ECO:0000256" key="8">
    <source>
        <dbReference type="SAM" id="Phobius"/>
    </source>
</evidence>
<accession>A0A816S6R7</accession>
<dbReference type="SUPFAM" id="SSF57196">
    <property type="entry name" value="EGF/Laminin"/>
    <property type="match status" value="1"/>
</dbReference>
<feature type="transmembrane region" description="Helical" evidence="8">
    <location>
        <begin position="1263"/>
        <end position="1292"/>
    </location>
</feature>
<dbReference type="SMART" id="SM00181">
    <property type="entry name" value="EGF"/>
    <property type="match status" value="3"/>
</dbReference>
<dbReference type="PROSITE" id="PS00022">
    <property type="entry name" value="EGF_1"/>
    <property type="match status" value="3"/>
</dbReference>
<dbReference type="EMBL" id="CAJNRG010005982">
    <property type="protein sequence ID" value="CAF2081640.1"/>
    <property type="molecule type" value="Genomic_DNA"/>
</dbReference>
<dbReference type="PANTHER" id="PTHR24044:SF420">
    <property type="entry name" value="DELTA AND NOTCH-LIKE EPIDERMAL GROWTH FACTOR-RELATED RECEPTOR ISOFORM X1"/>
    <property type="match status" value="1"/>
</dbReference>
<evidence type="ECO:0000256" key="5">
    <source>
        <dbReference type="ARBA" id="ARBA00023157"/>
    </source>
</evidence>
<gene>
    <name evidence="12" type="ORF">XDN619_LOCUS14881</name>
</gene>
<dbReference type="SUPFAM" id="SSF57424">
    <property type="entry name" value="LDL receptor-like module"/>
    <property type="match status" value="1"/>
</dbReference>
<dbReference type="PROSITE" id="PS50068">
    <property type="entry name" value="LDLRA_2"/>
    <property type="match status" value="1"/>
</dbReference>
<dbReference type="PROSITE" id="PS01186">
    <property type="entry name" value="EGF_2"/>
    <property type="match status" value="1"/>
</dbReference>
<evidence type="ECO:0000256" key="6">
    <source>
        <dbReference type="PROSITE-ProRule" id="PRU00076"/>
    </source>
</evidence>
<dbReference type="InterPro" id="IPR002172">
    <property type="entry name" value="LDrepeatLR_classA_rpt"/>
</dbReference>
<feature type="domain" description="EGF-like" evidence="10">
    <location>
        <begin position="854"/>
        <end position="892"/>
    </location>
</feature>
<keyword evidence="6" id="KW-0245">EGF-like domain</keyword>
<feature type="disulfide bond" evidence="6">
    <location>
        <begin position="964"/>
        <end position="973"/>
    </location>
</feature>
<evidence type="ECO:0000256" key="7">
    <source>
        <dbReference type="PROSITE-ProRule" id="PRU00124"/>
    </source>
</evidence>
<dbReference type="GO" id="GO:0005112">
    <property type="term" value="F:Notch binding"/>
    <property type="evidence" value="ECO:0007669"/>
    <property type="project" value="TreeGrafter"/>
</dbReference>
<dbReference type="CDD" id="cd00112">
    <property type="entry name" value="LDLa"/>
    <property type="match status" value="1"/>
</dbReference>
<dbReference type="Gene3D" id="2.10.25.10">
    <property type="entry name" value="Laminin"/>
    <property type="match status" value="1"/>
</dbReference>
<evidence type="ECO:0000313" key="12">
    <source>
        <dbReference type="EMBL" id="CAF2081640.1"/>
    </source>
</evidence>
<feature type="signal peptide" evidence="9">
    <location>
        <begin position="1"/>
        <end position="21"/>
    </location>
</feature>
<sequence length="1432" mass="165052">MLLKLFFIFLLFFSRNSPSNGQYNTYDDDCFDYYANEDITEYTLTIEQSYRMEHQIISFCRRLHFQEKPLEIDPHIPVLTFYDLHQKNITSAPLYSRSAHLDLIEEYEAFRQNSSDHRIAGSSMIFYNCSSKNKFGRFCQYSFDSKLEENECEPNEYRCFNCQCIPEIFLSDNVFTPDCIDRTDEDLFKITQYPRNCQKGDPAFRCTEITYSHWVTAGQYCCELSCGFDSCRAYVLEAFERGLLSYSANTHITQKCWATMICLIQATQQISFNGDSYAHLFNGSCENVCSEQHQPCRAKMIEHCAPLFEFPAKSLGWHQLRFEYSWNRTNGSTMPHSPDYICYNEEDCSISQPTSKFKTLSKPSVILACELPDVQKSRRNWVLEAAFFRKQMNMQCSLKTNRKDNYCSLANQFRCGKKCISTHRLLNNQIGCFNRIDENFNESCNLGHKHRLRCLLNISGMLIIKCISRINAPLGPETICGSKTQLPHFPTLCDDYNDYSEMIDGIFETDETNCERWQCDNQYTRCDGIWNCPNGADEAQCFHPVCHQSVGHPCLLHNTTEFICLPLANSNDGIIDCYGATDERNFCQKELNGATSFLCLPNSTNSQLQPNQTNICIDPDSVCDGYLSCPLQDDELKSFCKMVGDTVSTCGMWVTIRQISKENIICTLDDTFRRLAFKSNRAPHFSLANYSILPPLPLPSSLTLWPKRVLPTTLLDQNGLIVVNERQKALTQFPCRGGISIYFKGNITCLCPSILYGSFCEYQNQRVSVTLQLVNSYHYIRYLSIRDCSTKFNFHLLYSSRPKTANQTYSVLIDVFDMLTLKYRVSWLFPILFSFLPVYRLPIQLTVPLFHVSSEIKCPLECKKGHGRCALFLNSGTSFCQCDPGWFGPFCTISYQCNCSPDSLCVGTSRNQSICVCPINKYRKRCYLTNNLCQEKNAKNCRNNGTCIPRDLRIPVDDKTTCSCSDKFHGDECELNETRIDLLIEMPVMKDSLLIHFIRVNCHMPALQYIPSEKWGPHERATTFKRIPFDSDVVTIYWSNPFHLIFVEYDDQIAKKRCPPIQELLNNDIVKHPRLRRVKYYHIPCQERSNLECFHDTDQFICLCTHDRRANCFSFDHHMQYNCGQLSFCENGGRCFQNRATCPTAAICACPKCYLGTRCHLSTKGFGLPLDVILGYQIRPKLGFTDQPSSLIISGIATIIMFVLGLINGFLSIITFRLENPRSVDCGIYLLTASITSILTITFFTLKYLFFVITQLTIVRNRIFILGQCIILDFFLKILLQIGDWLYACVAVERLITVIKSIHFNKNFSRRLAKYLIMFVCIIVACTSIQEPLNRTLIDDEDEGRIWCIVRYSNSSSTILNKYTSISTIIPHVLKIAKKSMIISRDNSRCIVRSYRDIIVQIANFFQFLRKIETNLRLCNQLKFLMKKDTKS</sequence>
<evidence type="ECO:0000313" key="13">
    <source>
        <dbReference type="Proteomes" id="UP000663887"/>
    </source>
</evidence>
<feature type="domain" description="EGF-like" evidence="10">
    <location>
        <begin position="929"/>
        <end position="974"/>
    </location>
</feature>
<keyword evidence="3 8" id="KW-1133">Transmembrane helix</keyword>
<evidence type="ECO:0008006" key="14">
    <source>
        <dbReference type="Google" id="ProtNLM"/>
    </source>
</evidence>
<evidence type="ECO:0000256" key="4">
    <source>
        <dbReference type="ARBA" id="ARBA00023136"/>
    </source>
</evidence>
<feature type="domain" description="G-protein coupled receptors family 1 profile" evidence="11">
    <location>
        <begin position="1208"/>
        <end position="1432"/>
    </location>
</feature>
<dbReference type="PANTHER" id="PTHR24044">
    <property type="entry name" value="NOTCH LIGAND FAMILY MEMBER"/>
    <property type="match status" value="1"/>
</dbReference>
<feature type="disulfide bond" evidence="6">
    <location>
        <begin position="882"/>
        <end position="891"/>
    </location>
</feature>
<dbReference type="SUPFAM" id="SSF81321">
    <property type="entry name" value="Family A G protein-coupled receptor-like"/>
    <property type="match status" value="1"/>
</dbReference>
<dbReference type="GO" id="GO:0016020">
    <property type="term" value="C:membrane"/>
    <property type="evidence" value="ECO:0007669"/>
    <property type="project" value="UniProtKB-SubCell"/>
</dbReference>
<feature type="chain" id="PRO_5032593748" description="EGF-like domain-containing protein" evidence="9">
    <location>
        <begin position="22"/>
        <end position="1432"/>
    </location>
</feature>
<feature type="transmembrane region" description="Helical" evidence="8">
    <location>
        <begin position="1312"/>
        <end position="1330"/>
    </location>
</feature>
<keyword evidence="4 8" id="KW-0472">Membrane</keyword>
<dbReference type="InterPro" id="IPR017452">
    <property type="entry name" value="GPCR_Rhodpsn_7TM"/>
</dbReference>